<name>A0ABN8WDC0_9PROT</name>
<gene>
    <name evidence="1" type="ORF">R83534S58_LOCUS1453</name>
</gene>
<dbReference type="Pfam" id="PF11324">
    <property type="entry name" value="DUF3126"/>
    <property type="match status" value="1"/>
</dbReference>
<proteinExistence type="predicted"/>
<sequence>MPIQPKEAETLESYLQKKLGSNCLKVVLPKRVGQPVELCIQNSKALESIGTIYRDEDEGEVSYAISLTVLEEDLT</sequence>
<evidence type="ECO:0000313" key="1">
    <source>
        <dbReference type="EMBL" id="CAI3946575.1"/>
    </source>
</evidence>
<comment type="caution">
    <text evidence="1">The sequence shown here is derived from an EMBL/GenBank/DDBJ whole genome shotgun (WGS) entry which is preliminary data.</text>
</comment>
<accession>A0ABN8WDC0</accession>
<dbReference type="InterPro" id="IPR021473">
    <property type="entry name" value="DUF3126"/>
</dbReference>
<organism evidence="1 2">
    <name type="scientific">Commensalibacter papalotli</name>
    <name type="common">ex Botero et al. 2024</name>
    <dbReference type="NCBI Taxonomy" id="2972766"/>
    <lineage>
        <taxon>Bacteria</taxon>
        <taxon>Pseudomonadati</taxon>
        <taxon>Pseudomonadota</taxon>
        <taxon>Alphaproteobacteria</taxon>
        <taxon>Acetobacterales</taxon>
        <taxon>Acetobacteraceae</taxon>
    </lineage>
</organism>
<evidence type="ECO:0000313" key="2">
    <source>
        <dbReference type="Proteomes" id="UP001154272"/>
    </source>
</evidence>
<dbReference type="EMBL" id="CAMXCH010000003">
    <property type="protein sequence ID" value="CAI3946575.1"/>
    <property type="molecule type" value="Genomic_DNA"/>
</dbReference>
<keyword evidence="2" id="KW-1185">Reference proteome</keyword>
<evidence type="ECO:0008006" key="3">
    <source>
        <dbReference type="Google" id="ProtNLM"/>
    </source>
</evidence>
<dbReference type="Proteomes" id="UP001154272">
    <property type="component" value="Unassembled WGS sequence"/>
</dbReference>
<dbReference type="RefSeq" id="WP_034339400.1">
    <property type="nucleotide sequence ID" value="NZ_CAMXCH010000003.1"/>
</dbReference>
<protein>
    <recommendedName>
        <fullName evidence="3">DUF3126 domain-containing protein</fullName>
    </recommendedName>
</protein>
<reference evidence="1" key="1">
    <citation type="submission" date="2022-10" db="EMBL/GenBank/DDBJ databases">
        <authorList>
            <person name="Botero Cardona J."/>
        </authorList>
    </citation>
    <scope>NUCLEOTIDE SEQUENCE</scope>
    <source>
        <strain evidence="1">R-83534</strain>
    </source>
</reference>